<protein>
    <submittedName>
        <fullName evidence="1">Uncharacterized protein</fullName>
    </submittedName>
</protein>
<organism evidence="1">
    <name type="scientific">Anguilla anguilla</name>
    <name type="common">European freshwater eel</name>
    <name type="synonym">Muraena anguilla</name>
    <dbReference type="NCBI Taxonomy" id="7936"/>
    <lineage>
        <taxon>Eukaryota</taxon>
        <taxon>Metazoa</taxon>
        <taxon>Chordata</taxon>
        <taxon>Craniata</taxon>
        <taxon>Vertebrata</taxon>
        <taxon>Euteleostomi</taxon>
        <taxon>Actinopterygii</taxon>
        <taxon>Neopterygii</taxon>
        <taxon>Teleostei</taxon>
        <taxon>Anguilliformes</taxon>
        <taxon>Anguillidae</taxon>
        <taxon>Anguilla</taxon>
    </lineage>
</organism>
<reference evidence="1" key="1">
    <citation type="submission" date="2014-11" db="EMBL/GenBank/DDBJ databases">
        <authorList>
            <person name="Amaro Gonzalez C."/>
        </authorList>
    </citation>
    <scope>NUCLEOTIDE SEQUENCE</scope>
</reference>
<proteinExistence type="predicted"/>
<sequence>MLLMHSCIQHNLVNSENSAFHIVAILQTCLSRAGYTLFTFLFIHIDE</sequence>
<name>A0A0E9Y0Y9_ANGAN</name>
<accession>A0A0E9Y0Y9</accession>
<dbReference type="EMBL" id="GBXM01000832">
    <property type="protein sequence ID" value="JAI07746.1"/>
    <property type="molecule type" value="Transcribed_RNA"/>
</dbReference>
<dbReference type="AlphaFoldDB" id="A0A0E9Y0Y9"/>
<reference evidence="1" key="2">
    <citation type="journal article" date="2015" name="Fish Shellfish Immunol.">
        <title>Early steps in the European eel (Anguilla anguilla)-Vibrio vulnificus interaction in the gills: Role of the RtxA13 toxin.</title>
        <authorList>
            <person name="Callol A."/>
            <person name="Pajuelo D."/>
            <person name="Ebbesson L."/>
            <person name="Teles M."/>
            <person name="MacKenzie S."/>
            <person name="Amaro C."/>
        </authorList>
    </citation>
    <scope>NUCLEOTIDE SEQUENCE</scope>
</reference>
<evidence type="ECO:0000313" key="1">
    <source>
        <dbReference type="EMBL" id="JAI07746.1"/>
    </source>
</evidence>